<dbReference type="GO" id="GO:0030001">
    <property type="term" value="P:metal ion transport"/>
    <property type="evidence" value="ECO:0007669"/>
    <property type="project" value="TreeGrafter"/>
</dbReference>
<evidence type="ECO:0000313" key="6">
    <source>
        <dbReference type="EMBL" id="CAI8019419.1"/>
    </source>
</evidence>
<dbReference type="InterPro" id="IPR051171">
    <property type="entry name" value="CaCA"/>
</dbReference>
<dbReference type="Pfam" id="PF03160">
    <property type="entry name" value="Calx-beta"/>
    <property type="match status" value="1"/>
</dbReference>
<sequence length="226" mass="24907">MTFQAFQNRVCTSVTVNDDEMLEQTESFIARINITHPHSHISLGVSSVEITIVNDDEATVGLENTTYTVMENELKLYVCVVVHGPLIGCPIFFPFELLFVPTLATAFQGSDYRVRDPTLWFGACAMRQCLTVDIIDNNLIEDAETFTLTLKHPPRGSTDDIVLDPTVATVTIEDEDAAIVTFDRTEYSVQETSGSLAICARVVSPAVSCPVATPFSLTYSFPMELP</sequence>
<feature type="domain" description="Calx-beta" evidence="5">
    <location>
        <begin position="48"/>
        <end position="151"/>
    </location>
</feature>
<dbReference type="PANTHER" id="PTHR11878:SF65">
    <property type="entry name" value="NA_CA-EXCHANGE PROTEIN, ISOFORM G"/>
    <property type="match status" value="1"/>
</dbReference>
<dbReference type="GO" id="GO:0007154">
    <property type="term" value="P:cell communication"/>
    <property type="evidence" value="ECO:0007669"/>
    <property type="project" value="InterPro"/>
</dbReference>
<dbReference type="PANTHER" id="PTHR11878">
    <property type="entry name" value="SODIUM/CALCIUM EXCHANGER"/>
    <property type="match status" value="1"/>
</dbReference>
<dbReference type="Gene3D" id="2.60.40.2030">
    <property type="match status" value="1"/>
</dbReference>
<keyword evidence="7" id="KW-1185">Reference proteome</keyword>
<evidence type="ECO:0000256" key="4">
    <source>
        <dbReference type="ARBA" id="ARBA00023065"/>
    </source>
</evidence>
<dbReference type="AlphaFoldDB" id="A0AA35WG92"/>
<keyword evidence="1" id="KW-0732">Signal</keyword>
<evidence type="ECO:0000256" key="1">
    <source>
        <dbReference type="ARBA" id="ARBA00022729"/>
    </source>
</evidence>
<feature type="non-terminal residue" evidence="6">
    <location>
        <position position="226"/>
    </location>
</feature>
<keyword evidence="2" id="KW-0677">Repeat</keyword>
<proteinExistence type="predicted"/>
<gene>
    <name evidence="6" type="ORF">GBAR_LOCUS11674</name>
</gene>
<dbReference type="GO" id="GO:0016020">
    <property type="term" value="C:membrane"/>
    <property type="evidence" value="ECO:0007669"/>
    <property type="project" value="InterPro"/>
</dbReference>
<dbReference type="SMART" id="SM00237">
    <property type="entry name" value="Calx_beta"/>
    <property type="match status" value="1"/>
</dbReference>
<keyword evidence="3" id="KW-0106">Calcium</keyword>
<name>A0AA35WG92_GEOBA</name>
<dbReference type="EMBL" id="CASHTH010001752">
    <property type="protein sequence ID" value="CAI8019419.1"/>
    <property type="molecule type" value="Genomic_DNA"/>
</dbReference>
<reference evidence="6" key="1">
    <citation type="submission" date="2023-03" db="EMBL/GenBank/DDBJ databases">
        <authorList>
            <person name="Steffen K."/>
            <person name="Cardenas P."/>
        </authorList>
    </citation>
    <scope>NUCLEOTIDE SEQUENCE</scope>
</reference>
<keyword evidence="4" id="KW-0813">Transport</keyword>
<evidence type="ECO:0000256" key="3">
    <source>
        <dbReference type="ARBA" id="ARBA00022837"/>
    </source>
</evidence>
<dbReference type="Proteomes" id="UP001174909">
    <property type="component" value="Unassembled WGS sequence"/>
</dbReference>
<dbReference type="InterPro" id="IPR038081">
    <property type="entry name" value="CalX-like_sf"/>
</dbReference>
<evidence type="ECO:0000259" key="5">
    <source>
        <dbReference type="SMART" id="SM00237"/>
    </source>
</evidence>
<comment type="caution">
    <text evidence="6">The sequence shown here is derived from an EMBL/GenBank/DDBJ whole genome shotgun (WGS) entry which is preliminary data.</text>
</comment>
<evidence type="ECO:0000313" key="7">
    <source>
        <dbReference type="Proteomes" id="UP001174909"/>
    </source>
</evidence>
<accession>A0AA35WG92</accession>
<organism evidence="6 7">
    <name type="scientific">Geodia barretti</name>
    <name type="common">Barrett's horny sponge</name>
    <dbReference type="NCBI Taxonomy" id="519541"/>
    <lineage>
        <taxon>Eukaryota</taxon>
        <taxon>Metazoa</taxon>
        <taxon>Porifera</taxon>
        <taxon>Demospongiae</taxon>
        <taxon>Heteroscleromorpha</taxon>
        <taxon>Tetractinellida</taxon>
        <taxon>Astrophorina</taxon>
        <taxon>Geodiidae</taxon>
        <taxon>Geodia</taxon>
    </lineage>
</organism>
<protein>
    <recommendedName>
        <fullName evidence="5">Calx-beta domain-containing protein</fullName>
    </recommendedName>
</protein>
<evidence type="ECO:0000256" key="2">
    <source>
        <dbReference type="ARBA" id="ARBA00022737"/>
    </source>
</evidence>
<keyword evidence="4" id="KW-0406">Ion transport</keyword>
<dbReference type="SUPFAM" id="SSF141072">
    <property type="entry name" value="CalX-like"/>
    <property type="match status" value="2"/>
</dbReference>
<dbReference type="InterPro" id="IPR003644">
    <property type="entry name" value="Calx_beta"/>
</dbReference>